<dbReference type="PANTHER" id="PTHR46508:SF10">
    <property type="entry name" value="DNA-BINDING AND ZINC-FINGER PROTEIN"/>
    <property type="match status" value="1"/>
</dbReference>
<comment type="subcellular location">
    <subcellularLocation>
        <location evidence="1">Nucleus</location>
    </subcellularLocation>
</comment>
<dbReference type="Pfam" id="PF02791">
    <property type="entry name" value="DDT"/>
    <property type="match status" value="1"/>
</dbReference>
<dbReference type="SMART" id="SM00571">
    <property type="entry name" value="DDT"/>
    <property type="match status" value="1"/>
</dbReference>
<dbReference type="CDD" id="cd15532">
    <property type="entry name" value="PHD2_CHD_II"/>
    <property type="match status" value="1"/>
</dbReference>
<keyword evidence="2" id="KW-0479">Metal-binding</keyword>
<evidence type="ECO:0000313" key="10">
    <source>
        <dbReference type="EMBL" id="PNY14185.1"/>
    </source>
</evidence>
<dbReference type="Pfam" id="PF24294">
    <property type="entry name" value="Chromo_PTM"/>
    <property type="match status" value="1"/>
</dbReference>
<feature type="domain" description="PHD-type" evidence="8">
    <location>
        <begin position="401"/>
        <end position="448"/>
    </location>
</feature>
<dbReference type="InterPro" id="IPR019786">
    <property type="entry name" value="Zinc_finger_PHD-type_CS"/>
</dbReference>
<dbReference type="InterPro" id="IPR011011">
    <property type="entry name" value="Znf_FYVE_PHD"/>
</dbReference>
<evidence type="ECO:0000256" key="1">
    <source>
        <dbReference type="ARBA" id="ARBA00004123"/>
    </source>
</evidence>
<dbReference type="InterPro" id="IPR018501">
    <property type="entry name" value="DDT_dom"/>
</dbReference>
<dbReference type="PROSITE" id="PS50827">
    <property type="entry name" value="DDT"/>
    <property type="match status" value="1"/>
</dbReference>
<evidence type="ECO:0000256" key="4">
    <source>
        <dbReference type="ARBA" id="ARBA00022833"/>
    </source>
</evidence>
<evidence type="ECO:0000259" key="9">
    <source>
        <dbReference type="PROSITE" id="PS50827"/>
    </source>
</evidence>
<keyword evidence="3 6" id="KW-0863">Zinc-finger</keyword>
<sequence>MKLPQKSKATEQPSVSKRRGRPRKQRRKRNETVTDESNISKPIALIGRYVSKKLSKNAVCIGKVISYKIGIYRVEFEGGICEELNSSEIRKIMLEDFDLDHDLIRRKNELDESLMRKIVDESDKNPSELNVDEEEKNSSELNVDKEEEMLDTDADLSSDVETAVELPPQLELPPELMLPPSSGTIGVPESSVYDLFSVYTFLRSFSTRLFLSPFSLDEFVGALNCEVSNTLIDAVHNALMRALRRHLENLSAEGSKIASRCLRYSEWSLLDTLTWPVFLVQYLAVNGWTKGSEWKGFYDEIFHGEYYSLPATRKLKILQILCDDVLESEELRAEINMREESEAGKNYDAEDIPHAEKGPKRVHRRCANTADCQDEESMKFVSKLDDVNLPGNSEDEVDRNGDECRLCGMDGTLLCCDGCPAVYHSRCIGVMKMYISDGEWHCPECKINTIGPTIARGGTSLRGAEMFGNDLYGQSFIGTCDHLLVLSGNNGEVCRKYYNQNDIPEVIRVLCASIQHRPVYSGICMAMLQYWNISESFQHLCVPNGTHINSENSKIDEKISATLLPHVVENDHKGVSLGKAEYGLTSVNGVCSDNMAPSLALVTSSPICETNGNTNKSSAAIPDKSTLVSNQFINCGQTKGDLGPGKSNDFVYRGYSYKQQAYVNTYMHGDFAASAAASLAILSSDDSRPEGHVSDLRKAASENTNLLAKAFSLTASRFFWPSSDKKLAEVIRERCGWCLSCKALVSSKKGCMLNHAAICATKSAMKILSGLAPVRSGEGISPTIATYVIYMEESLCGLIDGPFLSGNYRKQWREQVERATTFSNIKPLLLHLEENIRTIAFCGDWVKLADEWLVESPTIQSATSTLGTTQERAPCDRCRKLPIKYPFDTSPENFGWWNGKFTKSVFQKAALPKFMVRKAARQGGLRKILGIVYPEVSVIPKRSRQLFWRAAVEMSRNASQLALQVRYLDFHIRWIDLIQPECNLQDGKGQDTEIYAFRNATIHDKKFAQGKTSYGIDFGSQKHIPSRIMKNAETIDEGPDGKKYWFSETFIPLYLVKDYEVRNKEEPSRKDNLNVASRWHKRRLNAICKDIFFYLTCKRDKTDMLSCSVCNQGVLFRNALKCSACQGTSCIILSLTIVFCCEVFGNS</sequence>
<dbReference type="InterPro" id="IPR028942">
    <property type="entry name" value="WHIM1_dom"/>
</dbReference>
<accession>A0A2K3PG17</accession>
<dbReference type="Gene3D" id="3.30.40.10">
    <property type="entry name" value="Zinc/RING finger domain, C3HC4 (zinc finger)"/>
    <property type="match status" value="1"/>
</dbReference>
<evidence type="ECO:0000313" key="11">
    <source>
        <dbReference type="Proteomes" id="UP000236291"/>
    </source>
</evidence>
<proteinExistence type="predicted"/>
<dbReference type="Pfam" id="PF00628">
    <property type="entry name" value="PHD"/>
    <property type="match status" value="1"/>
</dbReference>
<dbReference type="InterPro" id="IPR001965">
    <property type="entry name" value="Znf_PHD"/>
</dbReference>
<dbReference type="GO" id="GO:0005634">
    <property type="term" value="C:nucleus"/>
    <property type="evidence" value="ECO:0007669"/>
    <property type="project" value="UniProtKB-SubCell"/>
</dbReference>
<dbReference type="PROSITE" id="PS50016">
    <property type="entry name" value="ZF_PHD_2"/>
    <property type="match status" value="1"/>
</dbReference>
<evidence type="ECO:0000256" key="3">
    <source>
        <dbReference type="ARBA" id="ARBA00022771"/>
    </source>
</evidence>
<dbReference type="PANTHER" id="PTHR46508">
    <property type="entry name" value="PHD FINGER FAMILY PROTEIN"/>
    <property type="match status" value="1"/>
</dbReference>
<feature type="compositionally biased region" description="Basic residues" evidence="7">
    <location>
        <begin position="16"/>
        <end position="29"/>
    </location>
</feature>
<dbReference type="InterPro" id="IPR047365">
    <property type="entry name" value="Tudor_AtPTM-like"/>
</dbReference>
<reference evidence="10 11" key="1">
    <citation type="journal article" date="2014" name="Am. J. Bot.">
        <title>Genome assembly and annotation for red clover (Trifolium pratense; Fabaceae).</title>
        <authorList>
            <person name="Istvanek J."/>
            <person name="Jaros M."/>
            <person name="Krenek A."/>
            <person name="Repkova J."/>
        </authorList>
    </citation>
    <scope>NUCLEOTIDE SEQUENCE [LARGE SCALE GENOMIC DNA]</scope>
    <source>
        <strain evidence="11">cv. Tatra</strain>
        <tissue evidence="10">Young leaves</tissue>
    </source>
</reference>
<evidence type="ECO:0000256" key="7">
    <source>
        <dbReference type="SAM" id="MobiDB-lite"/>
    </source>
</evidence>
<dbReference type="InterPro" id="IPR056618">
    <property type="entry name" value="Chromo_PTM"/>
</dbReference>
<dbReference type="InterPro" id="IPR019787">
    <property type="entry name" value="Znf_PHD-finger"/>
</dbReference>
<protein>
    <submittedName>
        <fullName evidence="10">PHD finger family protein</fullName>
    </submittedName>
</protein>
<name>A0A2K3PG17_TRIPR</name>
<dbReference type="SUPFAM" id="SSF57903">
    <property type="entry name" value="FYVE/PHD zinc finger"/>
    <property type="match status" value="1"/>
</dbReference>
<dbReference type="Pfam" id="PF15612">
    <property type="entry name" value="WHIM1"/>
    <property type="match status" value="1"/>
</dbReference>
<feature type="domain" description="DDT" evidence="9">
    <location>
        <begin position="189"/>
        <end position="249"/>
    </location>
</feature>
<keyword evidence="4" id="KW-0862">Zinc</keyword>
<dbReference type="Proteomes" id="UP000236291">
    <property type="component" value="Unassembled WGS sequence"/>
</dbReference>
<dbReference type="PROSITE" id="PS01359">
    <property type="entry name" value="ZF_PHD_1"/>
    <property type="match status" value="1"/>
</dbReference>
<evidence type="ECO:0000259" key="8">
    <source>
        <dbReference type="PROSITE" id="PS50016"/>
    </source>
</evidence>
<dbReference type="Pfam" id="PF21743">
    <property type="entry name" value="PTM_DIR17_Tudor"/>
    <property type="match status" value="1"/>
</dbReference>
<gene>
    <name evidence="10" type="ORF">L195_g010859</name>
</gene>
<dbReference type="InterPro" id="IPR013083">
    <property type="entry name" value="Znf_RING/FYVE/PHD"/>
</dbReference>
<evidence type="ECO:0000256" key="2">
    <source>
        <dbReference type="ARBA" id="ARBA00022723"/>
    </source>
</evidence>
<reference evidence="10 11" key="2">
    <citation type="journal article" date="2017" name="Front. Plant Sci.">
        <title>Gene Classification and Mining of Molecular Markers Useful in Red Clover (Trifolium pratense) Breeding.</title>
        <authorList>
            <person name="Istvanek J."/>
            <person name="Dluhosova J."/>
            <person name="Dluhos P."/>
            <person name="Patkova L."/>
            <person name="Nedelnik J."/>
            <person name="Repkova J."/>
        </authorList>
    </citation>
    <scope>NUCLEOTIDE SEQUENCE [LARGE SCALE GENOMIC DNA]</scope>
    <source>
        <strain evidence="11">cv. Tatra</strain>
        <tissue evidence="10">Young leaves</tissue>
    </source>
</reference>
<feature type="compositionally biased region" description="Acidic residues" evidence="7">
    <location>
        <begin position="145"/>
        <end position="154"/>
    </location>
</feature>
<dbReference type="STRING" id="57577.A0A2K3PG17"/>
<evidence type="ECO:0000256" key="5">
    <source>
        <dbReference type="ARBA" id="ARBA00023242"/>
    </source>
</evidence>
<dbReference type="GO" id="GO:0000785">
    <property type="term" value="C:chromatin"/>
    <property type="evidence" value="ECO:0007669"/>
    <property type="project" value="UniProtKB-ARBA"/>
</dbReference>
<feature type="region of interest" description="Disordered" evidence="7">
    <location>
        <begin position="1"/>
        <end position="36"/>
    </location>
</feature>
<comment type="caution">
    <text evidence="10">The sequence shown here is derived from an EMBL/GenBank/DDBJ whole genome shotgun (WGS) entry which is preliminary data.</text>
</comment>
<keyword evidence="5" id="KW-0539">Nucleus</keyword>
<dbReference type="GO" id="GO:0008270">
    <property type="term" value="F:zinc ion binding"/>
    <property type="evidence" value="ECO:0007669"/>
    <property type="project" value="UniProtKB-KW"/>
</dbReference>
<evidence type="ECO:0000256" key="6">
    <source>
        <dbReference type="PROSITE-ProRule" id="PRU00146"/>
    </source>
</evidence>
<dbReference type="SMART" id="SM00249">
    <property type="entry name" value="PHD"/>
    <property type="match status" value="1"/>
</dbReference>
<feature type="region of interest" description="Disordered" evidence="7">
    <location>
        <begin position="121"/>
        <end position="154"/>
    </location>
</feature>
<dbReference type="AlphaFoldDB" id="A0A2K3PG17"/>
<dbReference type="EMBL" id="ASHM01006650">
    <property type="protein sequence ID" value="PNY14185.1"/>
    <property type="molecule type" value="Genomic_DNA"/>
</dbReference>
<organism evidence="10 11">
    <name type="scientific">Trifolium pratense</name>
    <name type="common">Red clover</name>
    <dbReference type="NCBI Taxonomy" id="57577"/>
    <lineage>
        <taxon>Eukaryota</taxon>
        <taxon>Viridiplantae</taxon>
        <taxon>Streptophyta</taxon>
        <taxon>Embryophyta</taxon>
        <taxon>Tracheophyta</taxon>
        <taxon>Spermatophyta</taxon>
        <taxon>Magnoliopsida</taxon>
        <taxon>eudicotyledons</taxon>
        <taxon>Gunneridae</taxon>
        <taxon>Pentapetalae</taxon>
        <taxon>rosids</taxon>
        <taxon>fabids</taxon>
        <taxon>Fabales</taxon>
        <taxon>Fabaceae</taxon>
        <taxon>Papilionoideae</taxon>
        <taxon>50 kb inversion clade</taxon>
        <taxon>NPAAA clade</taxon>
        <taxon>Hologalegina</taxon>
        <taxon>IRL clade</taxon>
        <taxon>Trifolieae</taxon>
        <taxon>Trifolium</taxon>
    </lineage>
</organism>